<dbReference type="RefSeq" id="WP_167190715.1">
    <property type="nucleotide sequence ID" value="NZ_JAAONZ010000018.1"/>
</dbReference>
<dbReference type="Gene3D" id="3.20.20.80">
    <property type="entry name" value="Glycosidases"/>
    <property type="match status" value="1"/>
</dbReference>
<name>A0A9E5MNR1_9GAMM</name>
<dbReference type="Proteomes" id="UP000787472">
    <property type="component" value="Unassembled WGS sequence"/>
</dbReference>
<dbReference type="PANTHER" id="PTHR47786:SF2">
    <property type="entry name" value="GLYCOSYL HYDROLASE FAMILY 13 CATALYTIC DOMAIN-CONTAINING PROTEIN"/>
    <property type="match status" value="1"/>
</dbReference>
<dbReference type="SUPFAM" id="SSF51011">
    <property type="entry name" value="Glycosyl hydrolase domain"/>
    <property type="match status" value="1"/>
</dbReference>
<dbReference type="InterPro" id="IPR017853">
    <property type="entry name" value="GH"/>
</dbReference>
<dbReference type="GO" id="GO:0005975">
    <property type="term" value="P:carbohydrate metabolic process"/>
    <property type="evidence" value="ECO:0007669"/>
    <property type="project" value="InterPro"/>
</dbReference>
<reference evidence="2" key="1">
    <citation type="submission" date="2020-03" db="EMBL/GenBank/DDBJ databases">
        <authorList>
            <person name="Guo F."/>
        </authorList>
    </citation>
    <scope>NUCLEOTIDE SEQUENCE</scope>
    <source>
        <strain evidence="2">JCM 30134</strain>
    </source>
</reference>
<accession>A0A9E5MNR1</accession>
<dbReference type="Pfam" id="PF00128">
    <property type="entry name" value="Alpha-amylase"/>
    <property type="match status" value="1"/>
</dbReference>
<dbReference type="SUPFAM" id="SSF51445">
    <property type="entry name" value="(Trans)glycosidases"/>
    <property type="match status" value="1"/>
</dbReference>
<evidence type="ECO:0000313" key="2">
    <source>
        <dbReference type="EMBL" id="NHO67641.1"/>
    </source>
</evidence>
<dbReference type="PANTHER" id="PTHR47786">
    <property type="entry name" value="ALPHA-1,4-GLUCAN:MALTOSE-1-PHOSPHATE MALTOSYLTRANSFERASE"/>
    <property type="match status" value="1"/>
</dbReference>
<feature type="domain" description="Glycosyl hydrolase family 13 catalytic" evidence="1">
    <location>
        <begin position="50"/>
        <end position="372"/>
    </location>
</feature>
<dbReference type="Gene3D" id="2.60.40.1180">
    <property type="entry name" value="Golgi alpha-mannosidase II"/>
    <property type="match status" value="1"/>
</dbReference>
<dbReference type="PROSITE" id="PS51257">
    <property type="entry name" value="PROKAR_LIPOPROTEIN"/>
    <property type="match status" value="1"/>
</dbReference>
<evidence type="ECO:0000313" key="3">
    <source>
        <dbReference type="Proteomes" id="UP000787472"/>
    </source>
</evidence>
<dbReference type="CDD" id="cd11313">
    <property type="entry name" value="AmyAc_arch_bac_AmyA"/>
    <property type="match status" value="1"/>
</dbReference>
<keyword evidence="3" id="KW-1185">Reference proteome</keyword>
<gene>
    <name evidence="2" type="ORF">G8770_19010</name>
</gene>
<dbReference type="InterPro" id="IPR006047">
    <property type="entry name" value="GH13_cat_dom"/>
</dbReference>
<dbReference type="InterPro" id="IPR013780">
    <property type="entry name" value="Glyco_hydro_b"/>
</dbReference>
<dbReference type="AlphaFoldDB" id="A0A9E5MNR1"/>
<proteinExistence type="predicted"/>
<evidence type="ECO:0000259" key="1">
    <source>
        <dbReference type="SMART" id="SM00642"/>
    </source>
</evidence>
<organism evidence="2 3">
    <name type="scientific">Pseudomaricurvus hydrocarbonicus</name>
    <dbReference type="NCBI Taxonomy" id="1470433"/>
    <lineage>
        <taxon>Bacteria</taxon>
        <taxon>Pseudomonadati</taxon>
        <taxon>Pseudomonadota</taxon>
        <taxon>Gammaproteobacteria</taxon>
        <taxon>Cellvibrionales</taxon>
        <taxon>Cellvibrionaceae</taxon>
        <taxon>Pseudomaricurvus</taxon>
    </lineage>
</organism>
<dbReference type="SMART" id="SM00642">
    <property type="entry name" value="Aamy"/>
    <property type="match status" value="1"/>
</dbReference>
<dbReference type="EMBL" id="JAAONZ010000018">
    <property type="protein sequence ID" value="NHO67641.1"/>
    <property type="molecule type" value="Genomic_DNA"/>
</dbReference>
<protein>
    <submittedName>
        <fullName evidence="2">Alpha-amylase</fullName>
    </submittedName>
</protein>
<comment type="caution">
    <text evidence="2">The sequence shown here is derived from an EMBL/GenBank/DDBJ whole genome shotgun (WGS) entry which is preliminary data.</text>
</comment>
<sequence length="463" mass="52257">MNKVCWVLLVSVWLTGCTPAKEIDVNRSVDAVTASTRTSEAFLKKSAIYEINVRQFSEAGTLQAVTEQLPRLQALGVDILWLMPIQPISEVKRKGSLGSYYAIEDYTAVNPDYGTLADLRALVDTAHGLGQVVILDWVANHTGWDHVWIEQHPDWYSRNAAGEIIDPIHSETGEPWGWTDVADLNYDNRELWPAMVAAMQFWLDAVDVDGFRCDVAGEVPTEFWEFARPQLDRVKPVFMLAEAEKPELHTAFDMSYGWSFNELMNGIASGEHSAWEVNDYMQWRQQQFPADHRLMMFTTNHDENSWTGTVFERYGQAHRAFAVLAFTLDGMPLIYSGQEAGLNKRLQFFEKDPIDWQDYPLQPFYQQLLRLKAATPALWSGANGGEFVPLPDPNADAKSYVFERQHPQGDVLVGLNFSAEAVRLSIPAGWDQAQTLLGTAGVESQTMTLAPFAYVILQRTTPR</sequence>